<evidence type="ECO:0000313" key="3">
    <source>
        <dbReference type="Proteomes" id="UP000676325"/>
    </source>
</evidence>
<evidence type="ECO:0000313" key="2">
    <source>
        <dbReference type="EMBL" id="MBR7828875.1"/>
    </source>
</evidence>
<proteinExistence type="predicted"/>
<gene>
    <name evidence="2" type="ORF">KDK95_21375</name>
</gene>
<feature type="signal peptide" evidence="1">
    <location>
        <begin position="1"/>
        <end position="26"/>
    </location>
</feature>
<keyword evidence="3" id="KW-1185">Reference proteome</keyword>
<accession>A0A941E9T0</accession>
<organism evidence="2 3">
    <name type="scientific">Actinospica acidithermotolerans</name>
    <dbReference type="NCBI Taxonomy" id="2828514"/>
    <lineage>
        <taxon>Bacteria</taxon>
        <taxon>Bacillati</taxon>
        <taxon>Actinomycetota</taxon>
        <taxon>Actinomycetes</taxon>
        <taxon>Catenulisporales</taxon>
        <taxon>Actinospicaceae</taxon>
        <taxon>Actinospica</taxon>
    </lineage>
</organism>
<dbReference type="EMBL" id="JAGSOH010000068">
    <property type="protein sequence ID" value="MBR7828875.1"/>
    <property type="molecule type" value="Genomic_DNA"/>
</dbReference>
<sequence>MAGKSPMINPSVLVFLAAVYHACTFAADAEAYLKNLRRLGANPSMANLIRVVVAEGVLIKDLGLAG</sequence>
<reference evidence="2" key="1">
    <citation type="submission" date="2021-04" db="EMBL/GenBank/DDBJ databases">
        <title>Genome based classification of Actinospica acidithermotolerans sp. nov., an actinobacterium isolated from an Indonesian hot spring.</title>
        <authorList>
            <person name="Kusuma A.B."/>
            <person name="Putra K.E."/>
            <person name="Nafisah S."/>
            <person name="Loh J."/>
            <person name="Nouioui I."/>
            <person name="Goodfellow M."/>
        </authorList>
    </citation>
    <scope>NUCLEOTIDE SEQUENCE</scope>
    <source>
        <strain evidence="2">MGRD01-02</strain>
    </source>
</reference>
<evidence type="ECO:0000256" key="1">
    <source>
        <dbReference type="SAM" id="SignalP"/>
    </source>
</evidence>
<dbReference type="AlphaFoldDB" id="A0A941E9T0"/>
<name>A0A941E9T0_9ACTN</name>
<protein>
    <submittedName>
        <fullName evidence="2">Uncharacterized protein</fullName>
    </submittedName>
</protein>
<dbReference type="Proteomes" id="UP000676325">
    <property type="component" value="Unassembled WGS sequence"/>
</dbReference>
<keyword evidence="1" id="KW-0732">Signal</keyword>
<feature type="chain" id="PRO_5038951302" evidence="1">
    <location>
        <begin position="27"/>
        <end position="66"/>
    </location>
</feature>
<dbReference type="RefSeq" id="WP_212520010.1">
    <property type="nucleotide sequence ID" value="NZ_JAGSOH010000068.1"/>
</dbReference>
<comment type="caution">
    <text evidence="2">The sequence shown here is derived from an EMBL/GenBank/DDBJ whole genome shotgun (WGS) entry which is preliminary data.</text>
</comment>